<keyword evidence="3" id="KW-0732">Signal</keyword>
<feature type="region of interest" description="Disordered" evidence="5">
    <location>
        <begin position="189"/>
        <end position="232"/>
    </location>
</feature>
<dbReference type="RefSeq" id="WP_274261251.1">
    <property type="nucleotide sequence ID" value="NZ_CP117884.1"/>
</dbReference>
<evidence type="ECO:0000256" key="1">
    <source>
        <dbReference type="ARBA" id="ARBA00022512"/>
    </source>
</evidence>
<dbReference type="NCBIfam" id="TIGR03715">
    <property type="entry name" value="KxYKxGKxW"/>
    <property type="match status" value="1"/>
</dbReference>
<dbReference type="Proteomes" id="UP001220377">
    <property type="component" value="Chromosome"/>
</dbReference>
<evidence type="ECO:0000256" key="5">
    <source>
        <dbReference type="SAM" id="MobiDB-lite"/>
    </source>
</evidence>
<organism evidence="7 8">
    <name type="scientific">Lacticaseibacillus pabuli</name>
    <dbReference type="NCBI Taxonomy" id="3025672"/>
    <lineage>
        <taxon>Bacteria</taxon>
        <taxon>Bacillati</taxon>
        <taxon>Bacillota</taxon>
        <taxon>Bacilli</taxon>
        <taxon>Lactobacillales</taxon>
        <taxon>Lactobacillaceae</taxon>
        <taxon>Lacticaseibacillus</taxon>
    </lineage>
</organism>
<keyword evidence="8" id="KW-1185">Reference proteome</keyword>
<dbReference type="InterPro" id="IPR019931">
    <property type="entry name" value="LPXTG_anchor"/>
</dbReference>
<feature type="compositionally biased region" description="Polar residues" evidence="5">
    <location>
        <begin position="1365"/>
        <end position="1381"/>
    </location>
</feature>
<reference evidence="7 8" key="1">
    <citation type="submission" date="2023-02" db="EMBL/GenBank/DDBJ databases">
        <title>Genome sequence of Lacticaseibacillus sp. KACC 23028.</title>
        <authorList>
            <person name="Kim S."/>
            <person name="Heo J."/>
            <person name="Kwon S.-W."/>
        </authorList>
    </citation>
    <scope>NUCLEOTIDE SEQUENCE [LARGE SCALE GENOMIC DNA]</scope>
    <source>
        <strain evidence="7 8">KACC 23028</strain>
    </source>
</reference>
<dbReference type="Pfam" id="PF19258">
    <property type="entry name" value="KxYKxGKxW_sig"/>
    <property type="match status" value="1"/>
</dbReference>
<feature type="region of interest" description="Disordered" evidence="5">
    <location>
        <begin position="64"/>
        <end position="93"/>
    </location>
</feature>
<protein>
    <submittedName>
        <fullName evidence="7">KxYKxGKxW signal peptide domain-containing protein</fullName>
    </submittedName>
</protein>
<accession>A0ABY7WSS8</accession>
<proteinExistence type="predicted"/>
<evidence type="ECO:0000256" key="4">
    <source>
        <dbReference type="ARBA" id="ARBA00023088"/>
    </source>
</evidence>
<feature type="region of interest" description="Disordered" evidence="5">
    <location>
        <begin position="1289"/>
        <end position="1381"/>
    </location>
</feature>
<name>A0ABY7WSS8_9LACO</name>
<feature type="region of interest" description="Disordered" evidence="5">
    <location>
        <begin position="109"/>
        <end position="161"/>
    </location>
</feature>
<evidence type="ECO:0000259" key="6">
    <source>
        <dbReference type="PROSITE" id="PS50847"/>
    </source>
</evidence>
<feature type="domain" description="Gram-positive cocci surface proteins LPxTG" evidence="6">
    <location>
        <begin position="1426"/>
        <end position="1459"/>
    </location>
</feature>
<evidence type="ECO:0000256" key="3">
    <source>
        <dbReference type="ARBA" id="ARBA00022729"/>
    </source>
</evidence>
<dbReference type="EMBL" id="CP117884">
    <property type="protein sequence ID" value="WDF83233.1"/>
    <property type="molecule type" value="Genomic_DNA"/>
</dbReference>
<keyword evidence="2" id="KW-0964">Secreted</keyword>
<keyword evidence="1" id="KW-0134">Cell wall</keyword>
<evidence type="ECO:0000313" key="7">
    <source>
        <dbReference type="EMBL" id="WDF83233.1"/>
    </source>
</evidence>
<evidence type="ECO:0000256" key="2">
    <source>
        <dbReference type="ARBA" id="ARBA00022525"/>
    </source>
</evidence>
<feature type="compositionally biased region" description="Polar residues" evidence="5">
    <location>
        <begin position="195"/>
        <end position="228"/>
    </location>
</feature>
<keyword evidence="4" id="KW-0572">Peptidoglycan-anchor</keyword>
<feature type="compositionally biased region" description="Polar residues" evidence="5">
    <location>
        <begin position="109"/>
        <end position="135"/>
    </location>
</feature>
<dbReference type="NCBIfam" id="TIGR01167">
    <property type="entry name" value="LPXTG_anchor"/>
    <property type="match status" value="1"/>
</dbReference>
<dbReference type="InterPro" id="IPR022263">
    <property type="entry name" value="KxYKxGKxW"/>
</dbReference>
<sequence length="1459" mass="153698">MNIKGKLFQSALEEKRHYKMYKSGRTWVVAGISLLFAGALMVAKPESVSAAEDVVVPTAVSVKASTSAPAVQEKQQDKATDAVETLDTTSDSANADADAMSVQMSEKNVAKNNVTSQPKQPDQGANDNVKSVDNQTVEKSDQSDAAVVDGSAKDVVGGTKDANQSAVTTTNLGDADAQKVATAKAKAKAEFENTGRAQNVTASDGEPQSSISGESEGSFTINSTTDGSVTVGHGSGATNLVIELTMTNPQAGDTYALTVPDSDAVLGFGAPDPISSSQGTTKTIKNSDGTQTILNTFSSALVGHVNQTITYSFHVNSRAQSTPIPNTGLTTRSVSLVITTHDGAGQPQTTQVNQTFKTDIEPQISVGSITRTKPSTDAFPDVIPGNDYVYNLVLNADDGVLDDSAMSHTINSAVNYGATITVPVPQGFVLNSQLTKTLNSIVPDSTSITQTGGAGSNIEIVVPKGSGTQQWNYVPGYRFAGHYENVTQTDQPQQLTATGNVEVHEDFGFESVAVDGKKPWTDTLAPVGNQAGVVDLTTKGLATSNLVITTDPQTDAVVDSFSFDYEALQPTTSAQLKITVPDGLDISKIQVPTDAIGIDQYLPGTTKYGYKMYLNDSTTPLLGTIDQGGILDAGTGASIKSVVFTPNYLAPGASSANTSLDANNKGAFQLIGKLSKESITAGSKLTSTIDFTVPKVTNKGDANFAEATTEASDPVANAGAYVVQNHPQGADDSSTYEPGVGGGQFTVVGGSYGNGQSTHKVFEPILYYVLPKVVQVDSVEKANGAKVSQSVTADGRTIVTFDFSGTNTSVDFSNTGDFAVVNVTNKADALPGKYPWNMYIYSPTTKLNSDKQINSDSDPRLNEVDVAADGINPNAIEMSQQGSGFWEIDVANSNYQVSLAKGDEANPVVHATVDKHHDSQDLQFTTSILNVNSDTTDPSTDNVIVLNLPTTGYFGSGYTFDLTEPITLPAEFTTNDESHKPINATVYYSTEQAQLTAGATTFNMDRTYTVEEPKNLSTIRSIVIKLGDMPPMTSTGSIVLHGKIENLHDQEGLTGYLETAHFEGNKPVALNNQQNAPSLKVEGPSFVRARAHYVDDNGVSQYILFSDLDQQLNDNDSANSVKPFQASPTSQDILSIPAGYALKAGSLHYLDAKGNELNSTAVAALIGHPITNAEDGDIAQYELVPIKREMSYGSATTTRTINYVVTGDPSLNPDSETQTIEWKTTTDPDTDKTVATPQNVFETVDSPRLAGYTADKLTVVRQRENPTDSTLPDNTVVTVTYTKNVVINTPGGSQQYRGQQPGGTVPVTSIPGDPEKGRGQQPGGVTGPQTQTSPNGGVTTLPDLPGTFGTNSRIGKTPTKAKTPANGTGSDNNPDLPSTYGVSVNGHNGSYRGKAGDMLGADGQLLTSNEASTSQTFGDKAGKKNLPQTGESHNVGLIALGMTMLGSLMTLADKRRKQD</sequence>
<dbReference type="PROSITE" id="PS50847">
    <property type="entry name" value="GRAM_POS_ANCHORING"/>
    <property type="match status" value="1"/>
</dbReference>
<evidence type="ECO:0000313" key="8">
    <source>
        <dbReference type="Proteomes" id="UP001220377"/>
    </source>
</evidence>
<dbReference type="Gene3D" id="2.60.40.4300">
    <property type="match status" value="1"/>
</dbReference>
<gene>
    <name evidence="7" type="ORF">PQ472_03075</name>
</gene>
<feature type="region of interest" description="Disordered" evidence="5">
    <location>
        <begin position="1411"/>
        <end position="1430"/>
    </location>
</feature>
<dbReference type="Pfam" id="PF00746">
    <property type="entry name" value="Gram_pos_anchor"/>
    <property type="match status" value="1"/>
</dbReference>